<feature type="transmembrane region" description="Helical" evidence="4">
    <location>
        <begin position="6"/>
        <end position="30"/>
    </location>
</feature>
<dbReference type="NCBIfam" id="NF007697">
    <property type="entry name" value="PRK10378.1"/>
    <property type="match status" value="1"/>
</dbReference>
<organism evidence="7 8">
    <name type="scientific">Labrys miyagiensis</name>
    <dbReference type="NCBI Taxonomy" id="346912"/>
    <lineage>
        <taxon>Bacteria</taxon>
        <taxon>Pseudomonadati</taxon>
        <taxon>Pseudomonadota</taxon>
        <taxon>Alphaproteobacteria</taxon>
        <taxon>Hyphomicrobiales</taxon>
        <taxon>Xanthobacteraceae</taxon>
        <taxon>Labrys</taxon>
    </lineage>
</organism>
<accession>A0ABQ6CIJ9</accession>
<name>A0ABQ6CIJ9_9HYPH</name>
<sequence length="395" mass="42584">MTAPRINYLAVGAGMLVIMAGVGVGTYFLAARKEAAEGPKPRDAVAMTITATACEPNELTVPEGRTTFVITNKANRGLEWEILQGVMVIEEKENILPSENTSPDKLPRLTARLEPGDYEITCGLLTNPRGKLHVTALANAPKQATPGLVDLIGPLAEYKVYMSLEVDDLADASKAFTDAIKAGDLAKAQALYASTRPHYDRIKPVAELFSDLDKAIDARADVYEKLEADPNFAGFHRLEYGLFKQKSTDDLGPLADKLMKDVTELQGRVSTLAVPPEKMVGGAAMLMERLASAKISGEEERYSHTDLADIQANVEGTEKITDLLVPLTTKANAALQKNIDDNFAAVNTILAKYKTPDGGFKPHDTLTQDDRAALQKAVTTLADSLSTLRGTLGLD</sequence>
<dbReference type="Pfam" id="PF09375">
    <property type="entry name" value="Peptidase_M75"/>
    <property type="match status" value="1"/>
</dbReference>
<keyword evidence="3" id="KW-0732">Signal</keyword>
<reference evidence="8" key="1">
    <citation type="journal article" date="2019" name="Int. J. Syst. Evol. Microbiol.">
        <title>The Global Catalogue of Microorganisms (GCM) 10K type strain sequencing project: providing services to taxonomists for standard genome sequencing and annotation.</title>
        <authorList>
            <consortium name="The Broad Institute Genomics Platform"/>
            <consortium name="The Broad Institute Genome Sequencing Center for Infectious Disease"/>
            <person name="Wu L."/>
            <person name="Ma J."/>
        </authorList>
    </citation>
    <scope>NUCLEOTIDE SEQUENCE [LARGE SCALE GENOMIC DNA]</scope>
    <source>
        <strain evidence="8">NBRC 101365</strain>
    </source>
</reference>
<dbReference type="InterPro" id="IPR053377">
    <property type="entry name" value="Iron_uptake_EfeM/EfeO"/>
</dbReference>
<evidence type="ECO:0000259" key="5">
    <source>
        <dbReference type="Pfam" id="PF09375"/>
    </source>
</evidence>
<gene>
    <name evidence="7" type="ORF">GCM10007874_24640</name>
</gene>
<dbReference type="InterPro" id="IPR028096">
    <property type="entry name" value="EfeO_Cupredoxin"/>
</dbReference>
<evidence type="ECO:0000256" key="3">
    <source>
        <dbReference type="ARBA" id="ARBA00022729"/>
    </source>
</evidence>
<evidence type="ECO:0000256" key="1">
    <source>
        <dbReference type="ARBA" id="ARBA00004418"/>
    </source>
</evidence>
<keyword evidence="4" id="KW-0472">Membrane</keyword>
<dbReference type="PANTHER" id="PTHR39192">
    <property type="entry name" value="IRON UPTAKE SYSTEM COMPONENT EFEO"/>
    <property type="match status" value="1"/>
</dbReference>
<keyword evidence="8" id="KW-1185">Reference proteome</keyword>
<feature type="domain" description="EfeO-type cupredoxin-like" evidence="6">
    <location>
        <begin position="29"/>
        <end position="133"/>
    </location>
</feature>
<evidence type="ECO:0000256" key="2">
    <source>
        <dbReference type="ARBA" id="ARBA00005989"/>
    </source>
</evidence>
<dbReference type="PANTHER" id="PTHR39192:SF1">
    <property type="entry name" value="IRON UPTAKE SYSTEM COMPONENT EFEO"/>
    <property type="match status" value="1"/>
</dbReference>
<proteinExistence type="inferred from homology"/>
<dbReference type="NCBIfam" id="NF041757">
    <property type="entry name" value="EfeO"/>
    <property type="match status" value="1"/>
</dbReference>
<dbReference type="InterPro" id="IPR050894">
    <property type="entry name" value="EfeM/EfeO_iron_uptake"/>
</dbReference>
<dbReference type="Proteomes" id="UP001156882">
    <property type="component" value="Unassembled WGS sequence"/>
</dbReference>
<keyword evidence="4" id="KW-1133">Transmembrane helix</keyword>
<dbReference type="EMBL" id="BSPC01000023">
    <property type="protein sequence ID" value="GLS19447.1"/>
    <property type="molecule type" value="Genomic_DNA"/>
</dbReference>
<comment type="subcellular location">
    <subcellularLocation>
        <location evidence="1">Periplasm</location>
    </subcellularLocation>
</comment>
<evidence type="ECO:0000256" key="4">
    <source>
        <dbReference type="SAM" id="Phobius"/>
    </source>
</evidence>
<evidence type="ECO:0000313" key="7">
    <source>
        <dbReference type="EMBL" id="GLS19447.1"/>
    </source>
</evidence>
<dbReference type="Gene3D" id="1.20.1420.20">
    <property type="entry name" value="M75 peptidase, HXXE motif"/>
    <property type="match status" value="1"/>
</dbReference>
<comment type="caution">
    <text evidence="7">The sequence shown here is derived from an EMBL/GenBank/DDBJ whole genome shotgun (WGS) entry which is preliminary data.</text>
</comment>
<dbReference type="InterPro" id="IPR038352">
    <property type="entry name" value="Imelysin_sf"/>
</dbReference>
<dbReference type="InterPro" id="IPR018976">
    <property type="entry name" value="Imelysin-like"/>
</dbReference>
<comment type="similarity">
    <text evidence="2">Belongs to the EfeM/EfeO family.</text>
</comment>
<dbReference type="Pfam" id="PF13473">
    <property type="entry name" value="Cupredoxin_1"/>
    <property type="match status" value="1"/>
</dbReference>
<keyword evidence="4" id="KW-0812">Transmembrane</keyword>
<feature type="domain" description="Imelysin-like" evidence="5">
    <location>
        <begin position="155"/>
        <end position="388"/>
    </location>
</feature>
<evidence type="ECO:0000259" key="6">
    <source>
        <dbReference type="Pfam" id="PF13473"/>
    </source>
</evidence>
<protein>
    <submittedName>
        <fullName evidence="7">Iron ABC transporter substrate-binding protein</fullName>
    </submittedName>
</protein>
<dbReference type="RefSeq" id="WP_284312382.1">
    <property type="nucleotide sequence ID" value="NZ_BSPC01000023.1"/>
</dbReference>
<dbReference type="InterPro" id="IPR034981">
    <property type="entry name" value="Imelysin-like_EfeO/Algp7"/>
</dbReference>
<evidence type="ECO:0000313" key="8">
    <source>
        <dbReference type="Proteomes" id="UP001156882"/>
    </source>
</evidence>
<dbReference type="CDD" id="cd14656">
    <property type="entry name" value="Imelysin-like_EfeO"/>
    <property type="match status" value="1"/>
</dbReference>